<dbReference type="EMBL" id="LCAE01000051">
    <property type="protein sequence ID" value="KKR84047.1"/>
    <property type="molecule type" value="Genomic_DNA"/>
</dbReference>
<evidence type="ECO:0000313" key="1">
    <source>
        <dbReference type="EMBL" id="KKR84047.1"/>
    </source>
</evidence>
<comment type="caution">
    <text evidence="1">The sequence shown here is derived from an EMBL/GenBank/DDBJ whole genome shotgun (WGS) entry which is preliminary data.</text>
</comment>
<dbReference type="AlphaFoldDB" id="A0A0G0X8Q6"/>
<sequence>MSGVNSPDLGEVSQFRKYFSMLVELREKDDPTVRKAIGIIGIHGSWTDEALGSQKGLTWLNLVNQAAQMATDPEVEREKRQQLQDKLNELEVFVDLKKPTTDRDNQRRLRELHALTGGVK</sequence>
<evidence type="ECO:0000313" key="2">
    <source>
        <dbReference type="Proteomes" id="UP000033858"/>
    </source>
</evidence>
<proteinExistence type="predicted"/>
<dbReference type="Proteomes" id="UP000033858">
    <property type="component" value="Unassembled WGS sequence"/>
</dbReference>
<gene>
    <name evidence="1" type="ORF">UU32_C0051G0008</name>
</gene>
<reference evidence="1 2" key="1">
    <citation type="journal article" date="2015" name="Nature">
        <title>rRNA introns, odd ribosomes, and small enigmatic genomes across a large radiation of phyla.</title>
        <authorList>
            <person name="Brown C.T."/>
            <person name="Hug L.A."/>
            <person name="Thomas B.C."/>
            <person name="Sharon I."/>
            <person name="Castelle C.J."/>
            <person name="Singh A."/>
            <person name="Wilkins M.J."/>
            <person name="Williams K.H."/>
            <person name="Banfield J.F."/>
        </authorList>
    </citation>
    <scope>NUCLEOTIDE SEQUENCE [LARGE SCALE GENOMIC DNA]</scope>
</reference>
<name>A0A0G0X8Q6_9BACT</name>
<accession>A0A0G0X8Q6</accession>
<organism evidence="1 2">
    <name type="scientific">Candidatus Woesebacteria bacterium GW2011_GWB1_41_10</name>
    <dbReference type="NCBI Taxonomy" id="1618577"/>
    <lineage>
        <taxon>Bacteria</taxon>
        <taxon>Candidatus Woeseibacteriota</taxon>
    </lineage>
</organism>
<protein>
    <submittedName>
        <fullName evidence="1">Uncharacterized protein</fullName>
    </submittedName>
</protein>